<dbReference type="Gene3D" id="3.40.50.300">
    <property type="entry name" value="P-loop containing nucleotide triphosphate hydrolases"/>
    <property type="match status" value="1"/>
</dbReference>
<dbReference type="InterPro" id="IPR003593">
    <property type="entry name" value="AAA+_ATPase"/>
</dbReference>
<dbReference type="STRING" id="580166.AUP43_07475"/>
<gene>
    <name evidence="15" type="ORF">AUP43_07475</name>
</gene>
<dbReference type="InterPro" id="IPR022514">
    <property type="entry name" value="NHPM_micro_ABC1"/>
</dbReference>
<feature type="domain" description="ABC transmembrane type-1" evidence="13">
    <location>
        <begin position="153"/>
        <end position="433"/>
    </location>
</feature>
<feature type="transmembrane region" description="Helical" evidence="11">
    <location>
        <begin position="149"/>
        <end position="175"/>
    </location>
</feature>
<dbReference type="FunFam" id="3.40.50.300:FF:000299">
    <property type="entry name" value="ABC transporter ATP-binding protein/permease"/>
    <property type="match status" value="1"/>
</dbReference>
<dbReference type="Gene3D" id="3.90.70.10">
    <property type="entry name" value="Cysteine proteinases"/>
    <property type="match status" value="1"/>
</dbReference>
<evidence type="ECO:0000313" key="15">
    <source>
        <dbReference type="EMBL" id="KZD09321.1"/>
    </source>
</evidence>
<dbReference type="SUPFAM" id="SSF90123">
    <property type="entry name" value="ABC transporter transmembrane region"/>
    <property type="match status" value="1"/>
</dbReference>
<keyword evidence="6" id="KW-0067">ATP-binding</keyword>
<feature type="transmembrane region" description="Helical" evidence="11">
    <location>
        <begin position="373"/>
        <end position="395"/>
    </location>
</feature>
<evidence type="ECO:0000256" key="9">
    <source>
        <dbReference type="ARBA" id="ARBA00023136"/>
    </source>
</evidence>
<dbReference type="PROSITE" id="PS50990">
    <property type="entry name" value="PEPTIDASE_C39"/>
    <property type="match status" value="1"/>
</dbReference>
<dbReference type="GO" id="GO:0034040">
    <property type="term" value="F:ATPase-coupled lipid transmembrane transporter activity"/>
    <property type="evidence" value="ECO:0007669"/>
    <property type="project" value="TreeGrafter"/>
</dbReference>
<sequence length="713" mass="77289">MEATECGAASLAMVLAHHGRWVPLEVLRLECDVSRDGSKAANILRAARRLGLAAKGYRREPGSVANLPFPMILFWNFNHFLVLEGIDYKAKKVWLNDPASGPRVISLEEFDQAFTGVCLAFQKTAAFETGGQRPGIWGMLARRLGGSGVGLSFVLLATLLLVVPGLVIPVFSKIFVDDVLIGGTERWLAPLLIGMGVTAVLRALLTWMQQIFLARLEMKLALNASAQFFWHVLRLPVEFFAQRFAGDISSRVAANERVAKILSGQLATNVIGLVTLVFYAAVMMFYDVVLTLIGVGFALLNFVALRAVARNREDSSRRLVTEQGKLGAASISGIQLIETLKSSGSEGDFFAKWSGLQAKYLNAQQALASTTTLISVAPVLLAALSTALVLAVGGFRVIEGALTIGALVAFQSLLASFAAPIEALVGLGGEIQAVKGDLARIDDVLKYRSEERLDQTEKMFATTTPARPLPAKLSGRVELRDLVFGYNRTAKPLIDGLNLVIEPGQRVALIGGSGSGKSTVARIACGLYRPWSGAVLYDGIALSEMPHAYFANSVSTVDQEIFLFAGTVRENIAMWDPTVSEEMVTQALRDANLLDIIESRHGRYESPVAENGANFSGGQRQRLEIARALANNPSVLILDEATSALDPIVEKKIDENLRRRGCTCLIVAHRLSTIRDCDEIIVLERGVVAQRGRHEDMVEIDGPYRRLISSGEA</sequence>
<dbReference type="GO" id="GO:0015031">
    <property type="term" value="P:protein transport"/>
    <property type="evidence" value="ECO:0007669"/>
    <property type="project" value="UniProtKB-KW"/>
</dbReference>
<dbReference type="PANTHER" id="PTHR24221:SF654">
    <property type="entry name" value="ATP-BINDING CASSETTE SUB-FAMILY B MEMBER 6"/>
    <property type="match status" value="1"/>
</dbReference>
<comment type="subcellular location">
    <subcellularLocation>
        <location evidence="1">Cell membrane</location>
        <topology evidence="1">Multi-pass membrane protein</topology>
    </subcellularLocation>
</comment>
<dbReference type="GO" id="GO:0006508">
    <property type="term" value="P:proteolysis"/>
    <property type="evidence" value="ECO:0007669"/>
    <property type="project" value="InterPro"/>
</dbReference>
<keyword evidence="7" id="KW-0653">Protein transport</keyword>
<dbReference type="InterPro" id="IPR003439">
    <property type="entry name" value="ABC_transporter-like_ATP-bd"/>
</dbReference>
<comment type="caution">
    <text evidence="15">The sequence shown here is derived from an EMBL/GenBank/DDBJ whole genome shotgun (WGS) entry which is preliminary data.</text>
</comment>
<reference evidence="15 16" key="1">
    <citation type="submission" date="2015-12" db="EMBL/GenBank/DDBJ databases">
        <title>Genome sequence of Oceanibaculum pacificum MCCC 1A02656.</title>
        <authorList>
            <person name="Lu L."/>
            <person name="Lai Q."/>
            <person name="Shao Z."/>
            <person name="Qian P."/>
        </authorList>
    </citation>
    <scope>NUCLEOTIDE SEQUENCE [LARGE SCALE GENOMIC DNA]</scope>
    <source>
        <strain evidence="15 16">MCCC 1A02656</strain>
    </source>
</reference>
<evidence type="ECO:0000256" key="1">
    <source>
        <dbReference type="ARBA" id="ARBA00004651"/>
    </source>
</evidence>
<dbReference type="NCBIfam" id="TIGR03796">
    <property type="entry name" value="NHLM_micro_ABC1"/>
    <property type="match status" value="1"/>
</dbReference>
<evidence type="ECO:0000259" key="12">
    <source>
        <dbReference type="PROSITE" id="PS50893"/>
    </source>
</evidence>
<accession>A0A154W770</accession>
<dbReference type="GO" id="GO:0008233">
    <property type="term" value="F:peptidase activity"/>
    <property type="evidence" value="ECO:0007669"/>
    <property type="project" value="InterPro"/>
</dbReference>
<keyword evidence="3" id="KW-1003">Cell membrane</keyword>
<dbReference type="Pfam" id="PF00005">
    <property type="entry name" value="ABC_tran"/>
    <property type="match status" value="1"/>
</dbReference>
<dbReference type="PANTHER" id="PTHR24221">
    <property type="entry name" value="ATP-BINDING CASSETTE SUB-FAMILY B"/>
    <property type="match status" value="1"/>
</dbReference>
<name>A0A154W770_9PROT</name>
<feature type="domain" description="ABC transporter" evidence="12">
    <location>
        <begin position="477"/>
        <end position="710"/>
    </location>
</feature>
<dbReference type="Pfam" id="PF03412">
    <property type="entry name" value="Peptidase_C39"/>
    <property type="match status" value="1"/>
</dbReference>
<dbReference type="InterPro" id="IPR005074">
    <property type="entry name" value="Peptidase_C39"/>
</dbReference>
<keyword evidence="9 11" id="KW-0472">Membrane</keyword>
<dbReference type="PROSITE" id="PS50929">
    <property type="entry name" value="ABC_TM1F"/>
    <property type="match status" value="1"/>
</dbReference>
<dbReference type="PROSITE" id="PS50893">
    <property type="entry name" value="ABC_TRANSPORTER_2"/>
    <property type="match status" value="1"/>
</dbReference>
<keyword evidence="8 11" id="KW-1133">Transmembrane helix</keyword>
<dbReference type="GO" id="GO:0140359">
    <property type="term" value="F:ABC-type transporter activity"/>
    <property type="evidence" value="ECO:0007669"/>
    <property type="project" value="InterPro"/>
</dbReference>
<dbReference type="AlphaFoldDB" id="A0A154W770"/>
<dbReference type="InterPro" id="IPR036640">
    <property type="entry name" value="ABC1_TM_sf"/>
</dbReference>
<evidence type="ECO:0000256" key="11">
    <source>
        <dbReference type="SAM" id="Phobius"/>
    </source>
</evidence>
<proteinExistence type="predicted"/>
<evidence type="ECO:0000256" key="3">
    <source>
        <dbReference type="ARBA" id="ARBA00022475"/>
    </source>
</evidence>
<dbReference type="EMBL" id="LPXN01000099">
    <property type="protein sequence ID" value="KZD09321.1"/>
    <property type="molecule type" value="Genomic_DNA"/>
</dbReference>
<evidence type="ECO:0000313" key="16">
    <source>
        <dbReference type="Proteomes" id="UP000076400"/>
    </source>
</evidence>
<keyword evidence="10" id="KW-0080">Bacteriocin transport</keyword>
<evidence type="ECO:0000256" key="6">
    <source>
        <dbReference type="ARBA" id="ARBA00022840"/>
    </source>
</evidence>
<dbReference type="GO" id="GO:0005886">
    <property type="term" value="C:plasma membrane"/>
    <property type="evidence" value="ECO:0007669"/>
    <property type="project" value="UniProtKB-SubCell"/>
</dbReference>
<evidence type="ECO:0000256" key="4">
    <source>
        <dbReference type="ARBA" id="ARBA00022692"/>
    </source>
</evidence>
<evidence type="ECO:0000256" key="5">
    <source>
        <dbReference type="ARBA" id="ARBA00022741"/>
    </source>
</evidence>
<protein>
    <submittedName>
        <fullName evidence="15">NHLP family bacteriocin export ABC transporter peptidase/permease/ATPase subunit</fullName>
    </submittedName>
</protein>
<feature type="transmembrane region" description="Helical" evidence="11">
    <location>
        <begin position="292"/>
        <end position="309"/>
    </location>
</feature>
<dbReference type="GO" id="GO:0005524">
    <property type="term" value="F:ATP binding"/>
    <property type="evidence" value="ECO:0007669"/>
    <property type="project" value="UniProtKB-KW"/>
</dbReference>
<dbReference type="GO" id="GO:0016887">
    <property type="term" value="F:ATP hydrolysis activity"/>
    <property type="evidence" value="ECO:0007669"/>
    <property type="project" value="InterPro"/>
</dbReference>
<organism evidence="15 16">
    <name type="scientific">Oceanibaculum pacificum</name>
    <dbReference type="NCBI Taxonomy" id="580166"/>
    <lineage>
        <taxon>Bacteria</taxon>
        <taxon>Pseudomonadati</taxon>
        <taxon>Pseudomonadota</taxon>
        <taxon>Alphaproteobacteria</taxon>
        <taxon>Rhodospirillales</taxon>
        <taxon>Oceanibaculaceae</taxon>
        <taxon>Oceanibaculum</taxon>
    </lineage>
</organism>
<dbReference type="GO" id="GO:0043213">
    <property type="term" value="P:bacteriocin transport"/>
    <property type="evidence" value="ECO:0007669"/>
    <property type="project" value="UniProtKB-KW"/>
</dbReference>
<evidence type="ECO:0000256" key="8">
    <source>
        <dbReference type="ARBA" id="ARBA00022989"/>
    </source>
</evidence>
<feature type="transmembrane region" description="Helical" evidence="11">
    <location>
        <begin position="266"/>
        <end position="286"/>
    </location>
</feature>
<evidence type="ECO:0000259" key="14">
    <source>
        <dbReference type="PROSITE" id="PS50990"/>
    </source>
</evidence>
<evidence type="ECO:0000259" key="13">
    <source>
        <dbReference type="PROSITE" id="PS50929"/>
    </source>
</evidence>
<feature type="transmembrane region" description="Helical" evidence="11">
    <location>
        <begin position="187"/>
        <end position="205"/>
    </location>
</feature>
<dbReference type="Gene3D" id="1.20.1560.10">
    <property type="entry name" value="ABC transporter type 1, transmembrane domain"/>
    <property type="match status" value="1"/>
</dbReference>
<keyword evidence="5" id="KW-0547">Nucleotide-binding</keyword>
<dbReference type="Proteomes" id="UP000076400">
    <property type="component" value="Unassembled WGS sequence"/>
</dbReference>
<dbReference type="CDD" id="cd18569">
    <property type="entry name" value="ABC_6TM_NHLM_bacteriocin"/>
    <property type="match status" value="1"/>
</dbReference>
<keyword evidence="16" id="KW-1185">Reference proteome</keyword>
<dbReference type="SMART" id="SM00382">
    <property type="entry name" value="AAA"/>
    <property type="match status" value="1"/>
</dbReference>
<dbReference type="InterPro" id="IPR017871">
    <property type="entry name" value="ABC_transporter-like_CS"/>
</dbReference>
<dbReference type="InterPro" id="IPR039421">
    <property type="entry name" value="Type_1_exporter"/>
</dbReference>
<dbReference type="InterPro" id="IPR011527">
    <property type="entry name" value="ABC1_TM_dom"/>
</dbReference>
<dbReference type="SUPFAM" id="SSF52540">
    <property type="entry name" value="P-loop containing nucleoside triphosphate hydrolases"/>
    <property type="match status" value="1"/>
</dbReference>
<dbReference type="Pfam" id="PF00664">
    <property type="entry name" value="ABC_membrane"/>
    <property type="match status" value="1"/>
</dbReference>
<evidence type="ECO:0000256" key="10">
    <source>
        <dbReference type="ARBA" id="ARBA00043264"/>
    </source>
</evidence>
<keyword evidence="2" id="KW-0813">Transport</keyword>
<evidence type="ECO:0000256" key="7">
    <source>
        <dbReference type="ARBA" id="ARBA00022927"/>
    </source>
</evidence>
<feature type="domain" description="Peptidase C39" evidence="14">
    <location>
        <begin position="2"/>
        <end position="121"/>
    </location>
</feature>
<keyword evidence="4 11" id="KW-0812">Transmembrane</keyword>
<dbReference type="PROSITE" id="PS00211">
    <property type="entry name" value="ABC_TRANSPORTER_1"/>
    <property type="match status" value="1"/>
</dbReference>
<evidence type="ECO:0000256" key="2">
    <source>
        <dbReference type="ARBA" id="ARBA00022448"/>
    </source>
</evidence>
<dbReference type="InterPro" id="IPR027417">
    <property type="entry name" value="P-loop_NTPase"/>
</dbReference>